<keyword evidence="2" id="KW-0540">Nuclease</keyword>
<evidence type="ECO:0000313" key="6">
    <source>
        <dbReference type="EMBL" id="CCI40055.1"/>
    </source>
</evidence>
<evidence type="ECO:0000256" key="1">
    <source>
        <dbReference type="ARBA" id="ARBA00009275"/>
    </source>
</evidence>
<name>A0A024G161_9STRA</name>
<keyword evidence="7" id="KW-1185">Reference proteome</keyword>
<dbReference type="AlphaFoldDB" id="A0A024G161"/>
<comment type="caution">
    <text evidence="6">The sequence shown here is derived from an EMBL/GenBank/DDBJ whole genome shotgun (WGS) entry which is preliminary data.</text>
</comment>
<accession>A0A024G161</accession>
<dbReference type="InterPro" id="IPR050891">
    <property type="entry name" value="TatD-type_Hydrolase"/>
</dbReference>
<dbReference type="PANTHER" id="PTHR10060:SF15">
    <property type="entry name" value="DEOXYRIBONUCLEASE TATDN1"/>
    <property type="match status" value="1"/>
</dbReference>
<dbReference type="SUPFAM" id="SSF51556">
    <property type="entry name" value="Metallo-dependent hydrolases"/>
    <property type="match status" value="1"/>
</dbReference>
<gene>
    <name evidence="6" type="ORF">BN9_008390</name>
</gene>
<dbReference type="EMBL" id="CAIX01000005">
    <property type="protein sequence ID" value="CCI40055.1"/>
    <property type="molecule type" value="Genomic_DNA"/>
</dbReference>
<dbReference type="InterPro" id="IPR001130">
    <property type="entry name" value="TatD-like"/>
</dbReference>
<feature type="binding site" evidence="5">
    <location>
        <position position="241"/>
    </location>
    <ligand>
        <name>a divalent metal cation</name>
        <dbReference type="ChEBI" id="CHEBI:60240"/>
        <label>1</label>
    </ligand>
</feature>
<feature type="binding site" evidence="5">
    <location>
        <position position="168"/>
    </location>
    <ligand>
        <name>a divalent metal cation</name>
        <dbReference type="ChEBI" id="CHEBI:60240"/>
        <label>2</label>
    </ligand>
</feature>
<dbReference type="InterPro" id="IPR032466">
    <property type="entry name" value="Metal_Hydrolase"/>
</dbReference>
<dbReference type="Pfam" id="PF01026">
    <property type="entry name" value="TatD_DNase"/>
    <property type="match status" value="1"/>
</dbReference>
<keyword evidence="3 5" id="KW-0479">Metal-binding</keyword>
<dbReference type="Gene3D" id="3.20.20.140">
    <property type="entry name" value="Metal-dependent hydrolases"/>
    <property type="match status" value="1"/>
</dbReference>
<dbReference type="GO" id="GO:0005829">
    <property type="term" value="C:cytosol"/>
    <property type="evidence" value="ECO:0007669"/>
    <property type="project" value="TreeGrafter"/>
</dbReference>
<dbReference type="Proteomes" id="UP000053237">
    <property type="component" value="Unassembled WGS sequence"/>
</dbReference>
<dbReference type="PANTHER" id="PTHR10060">
    <property type="entry name" value="TATD FAMILY DEOXYRIBONUCLEASE"/>
    <property type="match status" value="1"/>
</dbReference>
<dbReference type="STRING" id="65357.A0A024G161"/>
<dbReference type="InParanoid" id="A0A024G161"/>
<dbReference type="PROSITE" id="PS01091">
    <property type="entry name" value="TATD_3"/>
    <property type="match status" value="1"/>
</dbReference>
<reference evidence="6 7" key="1">
    <citation type="submission" date="2012-05" db="EMBL/GenBank/DDBJ databases">
        <title>Recombination and specialization in a pathogen metapopulation.</title>
        <authorList>
            <person name="Gardiner A."/>
            <person name="Kemen E."/>
            <person name="Schultz-Larsen T."/>
            <person name="MacLean D."/>
            <person name="Van Oosterhout C."/>
            <person name="Jones J.D.G."/>
        </authorList>
    </citation>
    <scope>NUCLEOTIDE SEQUENCE [LARGE SCALE GENOMIC DNA]</scope>
    <source>
        <strain evidence="6 7">Ac Nc2</strain>
    </source>
</reference>
<evidence type="ECO:0000313" key="7">
    <source>
        <dbReference type="Proteomes" id="UP000053237"/>
    </source>
</evidence>
<sequence length="318" mass="36034">MTRIPFVDIGANLTDPVFCGVYRGKQRHVSDLKNVLKRAHNYGVDRIITTAGSLDESRAALSLSREAYSSPHTKLYSTVGVHPTRCNEFLTAISDQDSLQQPNETAEAHLSKLLNVCEDGIKDAKVVAIGECGLDYDRLEFCSRETQKRYFEKQFELAEATKLPMFLHNRNTQGDFYEIVSRNRHRFRHGVVHSFTGDRDEAEKLLGLDLYIGINGCSLKTQENLEVVKAIPAARLMLETDAPWCDIRSTHAGFQHVHTKWPSRKAEKYDHDSLVKGRNEPCTMIQVLEVLSAVRGDKMQELADRAYQNSMQVFFPDG</sequence>
<evidence type="ECO:0000256" key="3">
    <source>
        <dbReference type="ARBA" id="ARBA00022723"/>
    </source>
</evidence>
<protein>
    <recommendedName>
        <fullName evidence="8">TatD related DNase</fullName>
    </recommendedName>
</protein>
<feature type="binding site" evidence="5">
    <location>
        <position position="193"/>
    </location>
    <ligand>
        <name>a divalent metal cation</name>
        <dbReference type="ChEBI" id="CHEBI:60240"/>
        <label>2</label>
    </ligand>
</feature>
<organism evidence="6 7">
    <name type="scientific">Albugo candida</name>
    <dbReference type="NCBI Taxonomy" id="65357"/>
    <lineage>
        <taxon>Eukaryota</taxon>
        <taxon>Sar</taxon>
        <taxon>Stramenopiles</taxon>
        <taxon>Oomycota</taxon>
        <taxon>Peronosporomycetes</taxon>
        <taxon>Albuginales</taxon>
        <taxon>Albuginaceae</taxon>
        <taxon>Albugo</taxon>
    </lineage>
</organism>
<dbReference type="GO" id="GO:0008296">
    <property type="term" value="F:3'-5'-DNA exonuclease activity"/>
    <property type="evidence" value="ECO:0007669"/>
    <property type="project" value="TreeGrafter"/>
</dbReference>
<evidence type="ECO:0008006" key="8">
    <source>
        <dbReference type="Google" id="ProtNLM"/>
    </source>
</evidence>
<dbReference type="GO" id="GO:0046872">
    <property type="term" value="F:metal ion binding"/>
    <property type="evidence" value="ECO:0007669"/>
    <property type="project" value="UniProtKB-KW"/>
</dbReference>
<dbReference type="FunCoup" id="A0A024G161">
    <property type="interactions" value="272"/>
</dbReference>
<dbReference type="CDD" id="cd01310">
    <property type="entry name" value="TatD_DNAse"/>
    <property type="match status" value="1"/>
</dbReference>
<dbReference type="FunFam" id="3.20.20.140:FF:000040">
    <property type="entry name" value="Putative tatD related deoxyribonuclease"/>
    <property type="match status" value="1"/>
</dbReference>
<comment type="similarity">
    <text evidence="1">Belongs to the metallo-dependent hydrolases superfamily. TatD-type hydrolase family.</text>
</comment>
<feature type="binding site" evidence="5">
    <location>
        <position position="131"/>
    </location>
    <ligand>
        <name>a divalent metal cation</name>
        <dbReference type="ChEBI" id="CHEBI:60240"/>
        <label>1</label>
    </ligand>
</feature>
<proteinExistence type="inferred from homology"/>
<dbReference type="OrthoDB" id="6079689at2759"/>
<keyword evidence="4" id="KW-0378">Hydrolase</keyword>
<dbReference type="PIRSF" id="PIRSF005902">
    <property type="entry name" value="DNase_TatD"/>
    <property type="match status" value="1"/>
</dbReference>
<evidence type="ECO:0000256" key="4">
    <source>
        <dbReference type="ARBA" id="ARBA00022801"/>
    </source>
</evidence>
<dbReference type="InterPro" id="IPR018228">
    <property type="entry name" value="DNase_TatD-rel_CS"/>
</dbReference>
<evidence type="ECO:0000256" key="5">
    <source>
        <dbReference type="PIRSR" id="PIRSR005902-1"/>
    </source>
</evidence>
<evidence type="ECO:0000256" key="2">
    <source>
        <dbReference type="ARBA" id="ARBA00022722"/>
    </source>
</evidence>